<evidence type="ECO:0000313" key="2">
    <source>
        <dbReference type="Proteomes" id="UP000199672"/>
    </source>
</evidence>
<sequence>MDLVKEYNEKSHFKDFKDIFESLTQVFMLGTIKSDYKSAQIIHKKEEINSHAIKFIEEILSNDLITAKKDKLALINLLDDLNYRNEILHLMASKNTQELESLKKSSERMGRKFMSSVKK</sequence>
<dbReference type="Proteomes" id="UP000199672">
    <property type="component" value="Unassembled WGS sequence"/>
</dbReference>
<protein>
    <recommendedName>
        <fullName evidence="3">Four helix bundle protein</fullName>
    </recommendedName>
</protein>
<dbReference type="EMBL" id="FOMH01000004">
    <property type="protein sequence ID" value="SFD09876.1"/>
    <property type="molecule type" value="Genomic_DNA"/>
</dbReference>
<dbReference type="OrthoDB" id="1366192at2"/>
<evidence type="ECO:0008006" key="3">
    <source>
        <dbReference type="Google" id="ProtNLM"/>
    </source>
</evidence>
<reference evidence="2" key="1">
    <citation type="submission" date="2016-10" db="EMBL/GenBank/DDBJ databases">
        <authorList>
            <person name="Varghese N."/>
            <person name="Submissions S."/>
        </authorList>
    </citation>
    <scope>NUCLEOTIDE SEQUENCE [LARGE SCALE GENOMIC DNA]</scope>
    <source>
        <strain evidence="2">CGMCC 1.10370</strain>
    </source>
</reference>
<proteinExistence type="predicted"/>
<keyword evidence="2" id="KW-1185">Reference proteome</keyword>
<gene>
    <name evidence="1" type="ORF">SAMN05216297_104196</name>
</gene>
<evidence type="ECO:0000313" key="1">
    <source>
        <dbReference type="EMBL" id="SFD09876.1"/>
    </source>
</evidence>
<dbReference type="RefSeq" id="WP_091492607.1">
    <property type="nucleotide sequence ID" value="NZ_FOMH01000004.1"/>
</dbReference>
<organism evidence="1 2">
    <name type="scientific">Flavobacterium phragmitis</name>
    <dbReference type="NCBI Taxonomy" id="739143"/>
    <lineage>
        <taxon>Bacteria</taxon>
        <taxon>Pseudomonadati</taxon>
        <taxon>Bacteroidota</taxon>
        <taxon>Flavobacteriia</taxon>
        <taxon>Flavobacteriales</taxon>
        <taxon>Flavobacteriaceae</taxon>
        <taxon>Flavobacterium</taxon>
    </lineage>
</organism>
<name>A0A1I1PJI1_9FLAO</name>
<accession>A0A1I1PJI1</accession>
<dbReference type="AlphaFoldDB" id="A0A1I1PJI1"/>